<dbReference type="SUPFAM" id="SSF46774">
    <property type="entry name" value="ARID-like"/>
    <property type="match status" value="1"/>
</dbReference>
<dbReference type="EMBL" id="OZ037952">
    <property type="protein sequence ID" value="CAL1715988.1"/>
    <property type="molecule type" value="Genomic_DNA"/>
</dbReference>
<reference evidence="4" key="1">
    <citation type="submission" date="2024-04" db="EMBL/GenBank/DDBJ databases">
        <authorList>
            <person name="Shaw F."/>
            <person name="Minotto A."/>
        </authorList>
    </citation>
    <scope>NUCLEOTIDE SEQUENCE [LARGE SCALE GENOMIC DNA]</scope>
</reference>
<feature type="compositionally biased region" description="Polar residues" evidence="1">
    <location>
        <begin position="235"/>
        <end position="253"/>
    </location>
</feature>
<dbReference type="Pfam" id="PF01388">
    <property type="entry name" value="ARID"/>
    <property type="match status" value="1"/>
</dbReference>
<dbReference type="CDD" id="cd16100">
    <property type="entry name" value="ARID"/>
    <property type="match status" value="1"/>
</dbReference>
<protein>
    <recommendedName>
        <fullName evidence="2">ARID domain-containing protein</fullName>
    </recommendedName>
</protein>
<feature type="compositionally biased region" description="Acidic residues" evidence="1">
    <location>
        <begin position="255"/>
        <end position="264"/>
    </location>
</feature>
<dbReference type="InterPro" id="IPR036431">
    <property type="entry name" value="ARID_dom_sf"/>
</dbReference>
<accession>A0ABP1E978</accession>
<sequence length="264" mass="29806">MEERPVDLHLLHTEIIKAGGPHNIIETYRRPLNECWQIFAAKLGFVQFPGNDRELPMSSPAYGHMLQQVYKAYLFSFDLAYIRICLAKRKGASQVGANSANPAGVQVHGNMGMHPMQGGSSEASSMQTVNTLGRPPVQMIQDVLMITSSQRGREELEKYGQRRQSIAQNLQLAIQRHNQLVNSRQQGNESLYQQHMPRLTTQIGLMQTMITRLDNLRPQLQLRIQQLEQQERLQGDTSTPSVSDASNPDTTLSGLEDELERLNM</sequence>
<dbReference type="Proteomes" id="UP001497453">
    <property type="component" value="Chromosome 9"/>
</dbReference>
<keyword evidence="4" id="KW-1185">Reference proteome</keyword>
<dbReference type="Gene3D" id="1.10.150.60">
    <property type="entry name" value="ARID DNA-binding domain"/>
    <property type="match status" value="1"/>
</dbReference>
<dbReference type="InterPro" id="IPR001606">
    <property type="entry name" value="ARID_dom"/>
</dbReference>
<evidence type="ECO:0000259" key="2">
    <source>
        <dbReference type="PROSITE" id="PS51011"/>
    </source>
</evidence>
<dbReference type="PROSITE" id="PS51011">
    <property type="entry name" value="ARID"/>
    <property type="match status" value="1"/>
</dbReference>
<gene>
    <name evidence="3" type="ORF">GFSPODELE1_LOCUS10526</name>
</gene>
<feature type="domain" description="ARID" evidence="2">
    <location>
        <begin position="1"/>
        <end position="82"/>
    </location>
</feature>
<proteinExistence type="predicted"/>
<evidence type="ECO:0000313" key="4">
    <source>
        <dbReference type="Proteomes" id="UP001497453"/>
    </source>
</evidence>
<evidence type="ECO:0000256" key="1">
    <source>
        <dbReference type="SAM" id="MobiDB-lite"/>
    </source>
</evidence>
<feature type="region of interest" description="Disordered" evidence="1">
    <location>
        <begin position="230"/>
        <end position="264"/>
    </location>
</feature>
<organism evidence="3 4">
    <name type="scientific">Somion occarium</name>
    <dbReference type="NCBI Taxonomy" id="3059160"/>
    <lineage>
        <taxon>Eukaryota</taxon>
        <taxon>Fungi</taxon>
        <taxon>Dikarya</taxon>
        <taxon>Basidiomycota</taxon>
        <taxon>Agaricomycotina</taxon>
        <taxon>Agaricomycetes</taxon>
        <taxon>Polyporales</taxon>
        <taxon>Cerrenaceae</taxon>
        <taxon>Somion</taxon>
    </lineage>
</organism>
<name>A0ABP1E978_9APHY</name>
<evidence type="ECO:0000313" key="3">
    <source>
        <dbReference type="EMBL" id="CAL1715988.1"/>
    </source>
</evidence>